<evidence type="ECO:0000256" key="4">
    <source>
        <dbReference type="ARBA" id="ARBA00023163"/>
    </source>
</evidence>
<evidence type="ECO:0000256" key="5">
    <source>
        <dbReference type="ARBA" id="ARBA00023242"/>
    </source>
</evidence>
<dbReference type="GO" id="GO:0000981">
    <property type="term" value="F:DNA-binding transcription factor activity, RNA polymerase II-specific"/>
    <property type="evidence" value="ECO:0007669"/>
    <property type="project" value="TreeGrafter"/>
</dbReference>
<protein>
    <submittedName>
        <fullName evidence="9">DNA-binding protein RFX2</fullName>
    </submittedName>
</protein>
<keyword evidence="3 9" id="KW-0238">DNA-binding</keyword>
<dbReference type="GO" id="GO:0000978">
    <property type="term" value="F:RNA polymerase II cis-regulatory region sequence-specific DNA binding"/>
    <property type="evidence" value="ECO:0007669"/>
    <property type="project" value="TreeGrafter"/>
</dbReference>
<dbReference type="RefSeq" id="XP_018027793.2">
    <property type="nucleotide sequence ID" value="XM_018172304.2"/>
</dbReference>
<reference evidence="9" key="1">
    <citation type="submission" date="2025-08" db="UniProtKB">
        <authorList>
            <consortium name="RefSeq"/>
        </authorList>
    </citation>
    <scope>IDENTIFICATION</scope>
    <source>
        <tissue evidence="9">Whole organism</tissue>
    </source>
</reference>
<gene>
    <name evidence="9" type="primary">LOC108683026</name>
</gene>
<dbReference type="AlphaFoldDB" id="A0A8B7PNL0"/>
<dbReference type="FunFam" id="1.10.10.10:FF:000017">
    <property type="entry name" value="transcription factor RFX3 isoform X1"/>
    <property type="match status" value="1"/>
</dbReference>
<dbReference type="Pfam" id="PF25340">
    <property type="entry name" value="BCD_RFX"/>
    <property type="match status" value="1"/>
</dbReference>
<keyword evidence="4" id="KW-0804">Transcription</keyword>
<dbReference type="InterPro" id="IPR036390">
    <property type="entry name" value="WH_DNA-bd_sf"/>
</dbReference>
<dbReference type="OrthoDB" id="10056949at2759"/>
<dbReference type="InterPro" id="IPR003150">
    <property type="entry name" value="DNA-bd_RFX"/>
</dbReference>
<feature type="compositionally biased region" description="Low complexity" evidence="6">
    <location>
        <begin position="190"/>
        <end position="200"/>
    </location>
</feature>
<name>A0A8B7PNL0_HYAAZ</name>
<dbReference type="PANTHER" id="PTHR12619">
    <property type="entry name" value="RFX TRANSCRIPTION FACTOR FAMILY"/>
    <property type="match status" value="1"/>
</dbReference>
<evidence type="ECO:0000256" key="6">
    <source>
        <dbReference type="SAM" id="MobiDB-lite"/>
    </source>
</evidence>
<dbReference type="KEGG" id="hazt:108683026"/>
<dbReference type="OMA" id="MVEECWI"/>
<dbReference type="InterPro" id="IPR036388">
    <property type="entry name" value="WH-like_DNA-bd_sf"/>
</dbReference>
<evidence type="ECO:0000313" key="9">
    <source>
        <dbReference type="RefSeq" id="XP_018027793.2"/>
    </source>
</evidence>
<dbReference type="PROSITE" id="PS51526">
    <property type="entry name" value="RFX_DBD"/>
    <property type="match status" value="1"/>
</dbReference>
<feature type="region of interest" description="Disordered" evidence="6">
    <location>
        <begin position="181"/>
        <end position="237"/>
    </location>
</feature>
<evidence type="ECO:0000313" key="8">
    <source>
        <dbReference type="Proteomes" id="UP000694843"/>
    </source>
</evidence>
<feature type="non-terminal residue" evidence="9">
    <location>
        <position position="1"/>
    </location>
</feature>
<dbReference type="PANTHER" id="PTHR12619:SF33">
    <property type="entry name" value="RFX, ISOFORM H"/>
    <property type="match status" value="1"/>
</dbReference>
<dbReference type="SUPFAM" id="SSF46785">
    <property type="entry name" value="Winged helix' DNA-binding domain"/>
    <property type="match status" value="1"/>
</dbReference>
<dbReference type="Gene3D" id="1.10.10.10">
    <property type="entry name" value="Winged helix-like DNA-binding domain superfamily/Winged helix DNA-binding domain"/>
    <property type="match status" value="1"/>
</dbReference>
<dbReference type="Proteomes" id="UP000694843">
    <property type="component" value="Unplaced"/>
</dbReference>
<evidence type="ECO:0000259" key="7">
    <source>
        <dbReference type="PROSITE" id="PS51526"/>
    </source>
</evidence>
<dbReference type="GeneID" id="108683026"/>
<accession>A0A8B7PNL0</accession>
<feature type="compositionally biased region" description="Polar residues" evidence="6">
    <location>
        <begin position="207"/>
        <end position="221"/>
    </location>
</feature>
<dbReference type="InterPro" id="IPR039779">
    <property type="entry name" value="RFX-like"/>
</dbReference>
<feature type="compositionally biased region" description="Basic and acidic residues" evidence="6">
    <location>
        <begin position="611"/>
        <end position="638"/>
    </location>
</feature>
<comment type="subcellular location">
    <subcellularLocation>
        <location evidence="1">Nucleus</location>
    </subcellularLocation>
</comment>
<dbReference type="InterPro" id="IPR057321">
    <property type="entry name" value="RFX1-4/6/8-like_BCD"/>
</dbReference>
<dbReference type="GO" id="GO:0005634">
    <property type="term" value="C:nucleus"/>
    <property type="evidence" value="ECO:0007669"/>
    <property type="project" value="UniProtKB-SubCell"/>
</dbReference>
<sequence>TTQSDEGNVFLTTQSDEGNVFLTTQSDEGNVFLTTQSDEGNVFLTTHSDEGNVFLTTHSDEGNVFLTTHSDEGSSIEFVVTGADGDVQTNSIAQANRVSPASVQWLKDNYEPAEGVSLPRSTLYNYYIRHCADHKLDPVNAASFGKLIRSVFMGLRTRRLGTRGNSKYHYYGIRVKPTSPLFSLNDDGGQSPPHQSPDSPSAKKIHSSQGSCSAGKTSSAYGESGAYERPMPADASPQTLANQQYLGDSDMLAFPDIEWGANPLPPGVTMTHVNTFSDLYREHCSTLQDAVHALKFSAVESIWKKFWHMGGNNNNNNNDDAMDVKDAFLSQIDEDDENNLATRIPPGPLQALMRARPVLEFVETADYALYQCLVDVLVPDVLRSIPTNLTQSVRNFAKSLEGWLSQALLGCPRQLQHLKIVAVSSLGQMLRRYTSLNHLAQAARAVLHNGEQIQQMLQDLNRVDFHNVHEQASWVCGCDEAIVSRLEADFKVTLQRPSSLEDWAKWLNKLVDDVLEPHRAQADFPLHARQFLLKWSFYSSMVIRDLTLRSAASFGSFHLIRLLYDEYMFYVVERRVANVLGRTPIAVMSEFLSARRENFSGGLSPSGISNGDRRQAINGVDPEKNEEPQLKKLKYEPT</sequence>
<keyword evidence="5" id="KW-0539">Nucleus</keyword>
<feature type="region of interest" description="Disordered" evidence="6">
    <location>
        <begin position="603"/>
        <end position="638"/>
    </location>
</feature>
<dbReference type="Pfam" id="PF02257">
    <property type="entry name" value="RFX_DNA_binding"/>
    <property type="match status" value="1"/>
</dbReference>
<evidence type="ECO:0000256" key="3">
    <source>
        <dbReference type="ARBA" id="ARBA00023125"/>
    </source>
</evidence>
<proteinExistence type="predicted"/>
<evidence type="ECO:0000256" key="1">
    <source>
        <dbReference type="ARBA" id="ARBA00004123"/>
    </source>
</evidence>
<keyword evidence="2" id="KW-0805">Transcription regulation</keyword>
<organism evidence="8 9">
    <name type="scientific">Hyalella azteca</name>
    <name type="common">Amphipod</name>
    <dbReference type="NCBI Taxonomy" id="294128"/>
    <lineage>
        <taxon>Eukaryota</taxon>
        <taxon>Metazoa</taxon>
        <taxon>Ecdysozoa</taxon>
        <taxon>Arthropoda</taxon>
        <taxon>Crustacea</taxon>
        <taxon>Multicrustacea</taxon>
        <taxon>Malacostraca</taxon>
        <taxon>Eumalacostraca</taxon>
        <taxon>Peracarida</taxon>
        <taxon>Amphipoda</taxon>
        <taxon>Senticaudata</taxon>
        <taxon>Talitrida</taxon>
        <taxon>Talitroidea</taxon>
        <taxon>Hyalellidae</taxon>
        <taxon>Hyalella</taxon>
    </lineage>
</organism>
<feature type="domain" description="RFX-type winged-helix" evidence="7">
    <location>
        <begin position="102"/>
        <end position="177"/>
    </location>
</feature>
<keyword evidence="8" id="KW-1185">Reference proteome</keyword>
<evidence type="ECO:0000256" key="2">
    <source>
        <dbReference type="ARBA" id="ARBA00023015"/>
    </source>
</evidence>